<evidence type="ECO:0000313" key="2">
    <source>
        <dbReference type="EMBL" id="PDH41932.1"/>
    </source>
</evidence>
<dbReference type="SUPFAM" id="SSF110087">
    <property type="entry name" value="DR1885-like metal-binding protein"/>
    <property type="match status" value="1"/>
</dbReference>
<accession>A0A2A5WZN4</accession>
<sequence length="198" mass="21581">MLEIVRPSLLALLMMFIVPSSALGSEVLPEHQAHRMEPVQFHFEAWSRATPGAVRTAAVFGTLTNGSQHAVSIHPVGADIAERIMVHDTVLEDGMMRMRHQSALHLDAGESLILKPGGLHLMLTGLHASVKKDEQFEVTLAISTSKHSDHEESGRIEEMVTLVRVLEVGSMGPGAAVTTGDLKGADRRSSRIDHQQHH</sequence>
<gene>
    <name evidence="2" type="ORF">CNE99_00955</name>
</gene>
<proteinExistence type="predicted"/>
<dbReference type="Proteomes" id="UP000219327">
    <property type="component" value="Unassembled WGS sequence"/>
</dbReference>
<dbReference type="InterPro" id="IPR007410">
    <property type="entry name" value="LpqE-like"/>
</dbReference>
<feature type="region of interest" description="Disordered" evidence="1">
    <location>
        <begin position="175"/>
        <end position="198"/>
    </location>
</feature>
<dbReference type="PANTHER" id="PTHR36302">
    <property type="entry name" value="BLR7088 PROTEIN"/>
    <property type="match status" value="1"/>
</dbReference>
<evidence type="ECO:0008006" key="4">
    <source>
        <dbReference type="Google" id="ProtNLM"/>
    </source>
</evidence>
<evidence type="ECO:0000256" key="1">
    <source>
        <dbReference type="SAM" id="MobiDB-lite"/>
    </source>
</evidence>
<protein>
    <recommendedName>
        <fullName evidence="4">Copper chaperone PCu(A)C</fullName>
    </recommendedName>
</protein>
<name>A0A2A5WZN4_9GAMM</name>
<comment type="caution">
    <text evidence="2">The sequence shown here is derived from an EMBL/GenBank/DDBJ whole genome shotgun (WGS) entry which is preliminary data.</text>
</comment>
<dbReference type="AlphaFoldDB" id="A0A2A5WZN4"/>
<dbReference type="Gene3D" id="2.60.40.1890">
    <property type="entry name" value="PCu(A)C copper chaperone"/>
    <property type="match status" value="1"/>
</dbReference>
<dbReference type="PANTHER" id="PTHR36302:SF1">
    <property type="entry name" value="COPPER CHAPERONE PCU(A)C"/>
    <property type="match status" value="1"/>
</dbReference>
<dbReference type="Pfam" id="PF04314">
    <property type="entry name" value="PCuAC"/>
    <property type="match status" value="1"/>
</dbReference>
<dbReference type="EMBL" id="NTKD01000002">
    <property type="protein sequence ID" value="PDH41932.1"/>
    <property type="molecule type" value="Genomic_DNA"/>
</dbReference>
<dbReference type="InterPro" id="IPR058248">
    <property type="entry name" value="Lxx211020-like"/>
</dbReference>
<organism evidence="2 3">
    <name type="scientific">OM182 bacterium MED-G24</name>
    <dbReference type="NCBI Taxonomy" id="1986255"/>
    <lineage>
        <taxon>Bacteria</taxon>
        <taxon>Pseudomonadati</taxon>
        <taxon>Pseudomonadota</taxon>
        <taxon>Gammaproteobacteria</taxon>
        <taxon>OMG group</taxon>
        <taxon>OM182 clade</taxon>
    </lineage>
</organism>
<evidence type="ECO:0000313" key="3">
    <source>
        <dbReference type="Proteomes" id="UP000219327"/>
    </source>
</evidence>
<dbReference type="InterPro" id="IPR036182">
    <property type="entry name" value="PCuAC_sf"/>
</dbReference>
<reference evidence="2 3" key="1">
    <citation type="submission" date="2017-08" db="EMBL/GenBank/DDBJ databases">
        <title>Fine stratification of microbial communities through a metagenomic profile of the photic zone.</title>
        <authorList>
            <person name="Haro-Moreno J.M."/>
            <person name="Lopez-Perez M."/>
            <person name="De La Torre J."/>
            <person name="Picazo A."/>
            <person name="Camacho A."/>
            <person name="Rodriguez-Valera F."/>
        </authorList>
    </citation>
    <scope>NUCLEOTIDE SEQUENCE [LARGE SCALE GENOMIC DNA]</scope>
    <source>
        <strain evidence="2">MED-G24</strain>
    </source>
</reference>
<feature type="compositionally biased region" description="Basic and acidic residues" evidence="1">
    <location>
        <begin position="183"/>
        <end position="198"/>
    </location>
</feature>